<gene>
    <name evidence="2" type="ORF">AB204_18100</name>
</gene>
<dbReference type="RefSeq" id="WP_047964774.1">
    <property type="nucleotide sequence ID" value="NZ_CAWMBG010000149.1"/>
</dbReference>
<dbReference type="AlphaFoldDB" id="A0A0J5IKN6"/>
<reference evidence="2 3" key="1">
    <citation type="submission" date="2015-06" db="EMBL/GenBank/DDBJ databases">
        <title>Draft Whole-Genome Sequence of the Entomopathogenic Bacterium Xenorhabdus khoisanae.</title>
        <authorList>
            <person name="Naidoo S."/>
            <person name="Featherston J."/>
            <person name="Gray V.M."/>
        </authorList>
    </citation>
    <scope>NUCLEOTIDE SEQUENCE [LARGE SCALE GENOMIC DNA]</scope>
    <source>
        <strain evidence="2 3">MCB</strain>
    </source>
</reference>
<dbReference type="Pfam" id="PF12146">
    <property type="entry name" value="Hydrolase_4"/>
    <property type="match status" value="1"/>
</dbReference>
<dbReference type="SUPFAM" id="SSF53474">
    <property type="entry name" value="alpha/beta-Hydrolases"/>
    <property type="match status" value="1"/>
</dbReference>
<evidence type="ECO:0000313" key="2">
    <source>
        <dbReference type="EMBL" id="KMJ43740.1"/>
    </source>
</evidence>
<dbReference type="PANTHER" id="PTHR11614">
    <property type="entry name" value="PHOSPHOLIPASE-RELATED"/>
    <property type="match status" value="1"/>
</dbReference>
<evidence type="ECO:0000313" key="3">
    <source>
        <dbReference type="Proteomes" id="UP000036277"/>
    </source>
</evidence>
<dbReference type="Proteomes" id="UP000036277">
    <property type="component" value="Unassembled WGS sequence"/>
</dbReference>
<evidence type="ECO:0000259" key="1">
    <source>
        <dbReference type="Pfam" id="PF12146"/>
    </source>
</evidence>
<protein>
    <recommendedName>
        <fullName evidence="1">Serine aminopeptidase S33 domain-containing protein</fullName>
    </recommendedName>
</protein>
<dbReference type="EMBL" id="LFCV01000149">
    <property type="protein sequence ID" value="KMJ43740.1"/>
    <property type="molecule type" value="Genomic_DNA"/>
</dbReference>
<sequence>MAYYTSTQCNGINGELGNIKGLSYKLYQSAEQVRDVIVVYHGGGVNSQAGYQILAYQLCSMAPVAVCLVDIRGHGKSSGVRGNVDFPERIWRDVDIILQEMQVLFPQTRFYLFGHSSGAGMLLNYFTRHRPQHKVDGLFLLACELGPFAKLSRQSSSKIPFAEIKQWPFIVNALSKGLFYGQTLAVKLNFSEEALASMDGFVEYYSVNMSNAVTPRYPAKQLAALSVPTHFLIAEEDELFSTSAMKKFSTKYGSQYLKVSVLPGCSHLDCIFVAASYVYKNLT</sequence>
<accession>A0A0J5IKN6</accession>
<dbReference type="InterPro" id="IPR051044">
    <property type="entry name" value="MAG_DAG_Lipase"/>
</dbReference>
<dbReference type="PATRIC" id="fig|880157.4.peg.3887"/>
<name>A0A0J5IKN6_9GAMM</name>
<comment type="caution">
    <text evidence="2">The sequence shown here is derived from an EMBL/GenBank/DDBJ whole genome shotgun (WGS) entry which is preliminary data.</text>
</comment>
<dbReference type="Gene3D" id="3.40.50.1820">
    <property type="entry name" value="alpha/beta hydrolase"/>
    <property type="match status" value="1"/>
</dbReference>
<dbReference type="InterPro" id="IPR022742">
    <property type="entry name" value="Hydrolase_4"/>
</dbReference>
<dbReference type="OrthoDB" id="9780765at2"/>
<feature type="domain" description="Serine aminopeptidase S33" evidence="1">
    <location>
        <begin position="32"/>
        <end position="147"/>
    </location>
</feature>
<dbReference type="InterPro" id="IPR029058">
    <property type="entry name" value="AB_hydrolase_fold"/>
</dbReference>
<keyword evidence="3" id="KW-1185">Reference proteome</keyword>
<dbReference type="STRING" id="880157.AB204_18100"/>
<organism evidence="2 3">
    <name type="scientific">Xenorhabdus khoisanae</name>
    <dbReference type="NCBI Taxonomy" id="880157"/>
    <lineage>
        <taxon>Bacteria</taxon>
        <taxon>Pseudomonadati</taxon>
        <taxon>Pseudomonadota</taxon>
        <taxon>Gammaproteobacteria</taxon>
        <taxon>Enterobacterales</taxon>
        <taxon>Morganellaceae</taxon>
        <taxon>Xenorhabdus</taxon>
    </lineage>
</organism>
<proteinExistence type="predicted"/>